<evidence type="ECO:0000256" key="3">
    <source>
        <dbReference type="ARBA" id="ARBA00022989"/>
    </source>
</evidence>
<keyword evidence="4 5" id="KW-0472">Membrane</keyword>
<feature type="transmembrane region" description="Helical" evidence="5">
    <location>
        <begin position="149"/>
        <end position="167"/>
    </location>
</feature>
<evidence type="ECO:0000256" key="2">
    <source>
        <dbReference type="ARBA" id="ARBA00022692"/>
    </source>
</evidence>
<protein>
    <submittedName>
        <fullName evidence="7">GlpG protein (Membrane protein of glp regulon)</fullName>
    </submittedName>
</protein>
<evidence type="ECO:0000256" key="1">
    <source>
        <dbReference type="ARBA" id="ARBA00004141"/>
    </source>
</evidence>
<reference evidence="7" key="1">
    <citation type="submission" date="2018-06" db="EMBL/GenBank/DDBJ databases">
        <authorList>
            <person name="Zhirakovskaya E."/>
        </authorList>
    </citation>
    <scope>NUCLEOTIDE SEQUENCE</scope>
</reference>
<dbReference type="SUPFAM" id="SSF144091">
    <property type="entry name" value="Rhomboid-like"/>
    <property type="match status" value="1"/>
</dbReference>
<feature type="transmembrane region" description="Helical" evidence="5">
    <location>
        <begin position="173"/>
        <end position="192"/>
    </location>
</feature>
<feature type="transmembrane region" description="Helical" evidence="5">
    <location>
        <begin position="101"/>
        <end position="117"/>
    </location>
</feature>
<dbReference type="PANTHER" id="PTHR43731">
    <property type="entry name" value="RHOMBOID PROTEASE"/>
    <property type="match status" value="1"/>
</dbReference>
<feature type="transmembrane region" description="Helical" evidence="5">
    <location>
        <begin position="123"/>
        <end position="142"/>
    </location>
</feature>
<organism evidence="7">
    <name type="scientific">hydrothermal vent metagenome</name>
    <dbReference type="NCBI Taxonomy" id="652676"/>
    <lineage>
        <taxon>unclassified sequences</taxon>
        <taxon>metagenomes</taxon>
        <taxon>ecological metagenomes</taxon>
    </lineage>
</organism>
<keyword evidence="2 5" id="KW-0812">Transmembrane</keyword>
<evidence type="ECO:0000313" key="7">
    <source>
        <dbReference type="EMBL" id="VAW34269.1"/>
    </source>
</evidence>
<dbReference type="InterPro" id="IPR022764">
    <property type="entry name" value="Peptidase_S54_rhomboid_dom"/>
</dbReference>
<dbReference type="EMBL" id="UOEW01000069">
    <property type="protein sequence ID" value="VAW34269.1"/>
    <property type="molecule type" value="Genomic_DNA"/>
</dbReference>
<dbReference type="AlphaFoldDB" id="A0A3B0VBQ6"/>
<evidence type="ECO:0000256" key="5">
    <source>
        <dbReference type="SAM" id="Phobius"/>
    </source>
</evidence>
<evidence type="ECO:0000256" key="4">
    <source>
        <dbReference type="ARBA" id="ARBA00023136"/>
    </source>
</evidence>
<dbReference type="Gene3D" id="1.20.1540.10">
    <property type="entry name" value="Rhomboid-like"/>
    <property type="match status" value="1"/>
</dbReference>
<dbReference type="PANTHER" id="PTHR43731:SF9">
    <property type="entry name" value="SLR1461 PROTEIN"/>
    <property type="match status" value="1"/>
</dbReference>
<feature type="transmembrane region" description="Helical" evidence="5">
    <location>
        <begin position="21"/>
        <end position="47"/>
    </location>
</feature>
<keyword evidence="3 5" id="KW-1133">Transmembrane helix</keyword>
<dbReference type="InterPro" id="IPR050925">
    <property type="entry name" value="Rhomboid_protease_S54"/>
</dbReference>
<dbReference type="GO" id="GO:0004252">
    <property type="term" value="F:serine-type endopeptidase activity"/>
    <property type="evidence" value="ECO:0007669"/>
    <property type="project" value="InterPro"/>
</dbReference>
<feature type="transmembrane region" description="Helical" evidence="5">
    <location>
        <begin position="67"/>
        <end position="94"/>
    </location>
</feature>
<feature type="domain" description="Peptidase S54 rhomboid" evidence="6">
    <location>
        <begin position="63"/>
        <end position="193"/>
    </location>
</feature>
<sequence>MKIYQLDDDYALSRKTAWSQAVKIALIFIGLVWFVFLVDLILPFVSLNHYGIYPRQIKGLPGIVSTIFLHGSFSHIISNTLPLLVTITALFGNYPKTAKRVLVYATLLTGFLVWSFARFANHIGASGLLYALLAYIFISGFIKKDVQSIGISLVIAFLYGSLIFGIIPDKQHVSWESHLFGLISGVFLAWLYRNHDTPVYKSYEDWDEE</sequence>
<dbReference type="GO" id="GO:0016020">
    <property type="term" value="C:membrane"/>
    <property type="evidence" value="ECO:0007669"/>
    <property type="project" value="UniProtKB-SubCell"/>
</dbReference>
<comment type="subcellular location">
    <subcellularLocation>
        <location evidence="1">Membrane</location>
        <topology evidence="1">Multi-pass membrane protein</topology>
    </subcellularLocation>
</comment>
<dbReference type="Pfam" id="PF01694">
    <property type="entry name" value="Rhomboid"/>
    <property type="match status" value="1"/>
</dbReference>
<accession>A0A3B0VBQ6</accession>
<dbReference type="InterPro" id="IPR035952">
    <property type="entry name" value="Rhomboid-like_sf"/>
</dbReference>
<gene>
    <name evidence="7" type="ORF">MNBD_GAMMA01-1577</name>
</gene>
<proteinExistence type="predicted"/>
<name>A0A3B0VBQ6_9ZZZZ</name>
<evidence type="ECO:0000259" key="6">
    <source>
        <dbReference type="Pfam" id="PF01694"/>
    </source>
</evidence>